<comment type="caution">
    <text evidence="1">The sequence shown here is derived from an EMBL/GenBank/DDBJ whole genome shotgun (WGS) entry which is preliminary data.</text>
</comment>
<dbReference type="AlphaFoldDB" id="A0AAD8XVH7"/>
<accession>A0AAD8XVH7</accession>
<organism evidence="1 2">
    <name type="scientific">Skeletonema marinoi</name>
    <dbReference type="NCBI Taxonomy" id="267567"/>
    <lineage>
        <taxon>Eukaryota</taxon>
        <taxon>Sar</taxon>
        <taxon>Stramenopiles</taxon>
        <taxon>Ochrophyta</taxon>
        <taxon>Bacillariophyta</taxon>
        <taxon>Coscinodiscophyceae</taxon>
        <taxon>Thalassiosirophycidae</taxon>
        <taxon>Thalassiosirales</taxon>
        <taxon>Skeletonemataceae</taxon>
        <taxon>Skeletonema</taxon>
        <taxon>Skeletonema marinoi-dohrnii complex</taxon>
    </lineage>
</organism>
<gene>
    <name evidence="1" type="ORF">QTG54_014507</name>
</gene>
<evidence type="ECO:0000313" key="2">
    <source>
        <dbReference type="Proteomes" id="UP001224775"/>
    </source>
</evidence>
<name>A0AAD8XVH7_9STRA</name>
<dbReference type="EMBL" id="JATAAI010000037">
    <property type="protein sequence ID" value="KAK1734634.1"/>
    <property type="molecule type" value="Genomic_DNA"/>
</dbReference>
<protein>
    <submittedName>
        <fullName evidence="1">Uncharacterized protein</fullName>
    </submittedName>
</protein>
<proteinExistence type="predicted"/>
<dbReference type="Proteomes" id="UP001224775">
    <property type="component" value="Unassembled WGS sequence"/>
</dbReference>
<dbReference type="SUPFAM" id="SSF56784">
    <property type="entry name" value="HAD-like"/>
    <property type="match status" value="1"/>
</dbReference>
<evidence type="ECO:0000313" key="1">
    <source>
        <dbReference type="EMBL" id="KAK1734634.1"/>
    </source>
</evidence>
<dbReference type="InterPro" id="IPR036412">
    <property type="entry name" value="HAD-like_sf"/>
</dbReference>
<keyword evidence="2" id="KW-1185">Reference proteome</keyword>
<reference evidence="1" key="1">
    <citation type="submission" date="2023-06" db="EMBL/GenBank/DDBJ databases">
        <title>Survivors Of The Sea: Transcriptome response of Skeletonema marinoi to long-term dormancy.</title>
        <authorList>
            <person name="Pinder M.I.M."/>
            <person name="Kourtchenko O."/>
            <person name="Robertson E.K."/>
            <person name="Larsson T."/>
            <person name="Maumus F."/>
            <person name="Osuna-Cruz C.M."/>
            <person name="Vancaester E."/>
            <person name="Stenow R."/>
            <person name="Vandepoele K."/>
            <person name="Ploug H."/>
            <person name="Bruchert V."/>
            <person name="Godhe A."/>
            <person name="Topel M."/>
        </authorList>
    </citation>
    <scope>NUCLEOTIDE SEQUENCE</scope>
    <source>
        <strain evidence="1">R05AC</strain>
    </source>
</reference>
<dbReference type="Gene3D" id="3.40.50.1000">
    <property type="entry name" value="HAD superfamily/HAD-like"/>
    <property type="match status" value="1"/>
</dbReference>
<sequence length="73" mass="8250">MKNAGVVNVEECVFLDDSLTNIYAASQVGWRSVLVGTTGRDCGKRVTSEHAEIEIDRYTTWKRFCQKYLSTDS</sequence>
<dbReference type="InterPro" id="IPR023214">
    <property type="entry name" value="HAD_sf"/>
</dbReference>